<accession>A0A8T2TBA6</accession>
<keyword evidence="3" id="KW-0430">Lectin</keyword>
<evidence type="ECO:0000256" key="1">
    <source>
        <dbReference type="ARBA" id="ARBA00022529"/>
    </source>
</evidence>
<evidence type="ECO:0000256" key="4">
    <source>
        <dbReference type="ARBA" id="ARBA00022821"/>
    </source>
</evidence>
<feature type="domain" description="Gnk2-homologous" evidence="9">
    <location>
        <begin position="39"/>
        <end position="141"/>
    </location>
</feature>
<name>A0A8T2TBA6_CERRI</name>
<dbReference type="PROSITE" id="PS51473">
    <property type="entry name" value="GNK2"/>
    <property type="match status" value="2"/>
</dbReference>
<organism evidence="10 11">
    <name type="scientific">Ceratopteris richardii</name>
    <name type="common">Triangle waterfern</name>
    <dbReference type="NCBI Taxonomy" id="49495"/>
    <lineage>
        <taxon>Eukaryota</taxon>
        <taxon>Viridiplantae</taxon>
        <taxon>Streptophyta</taxon>
        <taxon>Embryophyta</taxon>
        <taxon>Tracheophyta</taxon>
        <taxon>Polypodiopsida</taxon>
        <taxon>Polypodiidae</taxon>
        <taxon>Polypodiales</taxon>
        <taxon>Pteridineae</taxon>
        <taxon>Pteridaceae</taxon>
        <taxon>Parkerioideae</taxon>
        <taxon>Ceratopteris</taxon>
    </lineage>
</organism>
<dbReference type="PANTHER" id="PTHR32080">
    <property type="entry name" value="ANTIFUNGAL PROTEIN GINKBILOBIN-2-LIKE"/>
    <property type="match status" value="1"/>
</dbReference>
<sequence>MAMYHVFSSSSISDLLIAIMCLSIVQCPLCTIAQNIDTTNDVYILCNVHKYENGDPFGDTLNTALAALQQKSATGSLYYLLVDNASAPFMAGFQCRGDLSSDLCSQCVESASQTVLSSCPNAIGSRVQKDGCFLRYENYTFAVPDTSIITELCNVDKNNDSRFQAYVAQIVARVVSEAPNGHLPYSSATSPISSSNSSSAPSTLYALAQCLNYLSRSECSECLSAHSSSWQDCDNAVGTQIHSVSC</sequence>
<keyword evidence="6" id="KW-0465">Mannose-binding</keyword>
<dbReference type="Pfam" id="PF01657">
    <property type="entry name" value="Stress-antifung"/>
    <property type="match status" value="2"/>
</dbReference>
<dbReference type="Proteomes" id="UP000825935">
    <property type="component" value="Chromosome 14"/>
</dbReference>
<keyword evidence="7" id="KW-1015">Disulfide bond</keyword>
<dbReference type="GO" id="GO:0005537">
    <property type="term" value="F:D-mannose binding"/>
    <property type="evidence" value="ECO:0007669"/>
    <property type="project" value="UniProtKB-KW"/>
</dbReference>
<proteinExistence type="predicted"/>
<dbReference type="InterPro" id="IPR002902">
    <property type="entry name" value="GNK2"/>
</dbReference>
<dbReference type="PANTHER" id="PTHR32080:SF54">
    <property type="entry name" value="GNK2-HOMOLOGOUS DOMAIN-CONTAINING PROTEIN"/>
    <property type="match status" value="1"/>
</dbReference>
<evidence type="ECO:0000313" key="11">
    <source>
        <dbReference type="Proteomes" id="UP000825935"/>
    </source>
</evidence>
<evidence type="ECO:0000256" key="6">
    <source>
        <dbReference type="ARBA" id="ARBA00023035"/>
    </source>
</evidence>
<dbReference type="InterPro" id="IPR038408">
    <property type="entry name" value="GNK2_sf"/>
</dbReference>
<dbReference type="AlphaFoldDB" id="A0A8T2TBA6"/>
<keyword evidence="4" id="KW-0611">Plant defense</keyword>
<dbReference type="Gene3D" id="3.30.430.20">
    <property type="entry name" value="Gnk2 domain, C-X8-C-X2-C motif"/>
    <property type="match status" value="2"/>
</dbReference>
<gene>
    <name evidence="10" type="ORF">KP509_14G042200</name>
</gene>
<comment type="caution">
    <text evidence="10">The sequence shown here is derived from an EMBL/GenBank/DDBJ whole genome shotgun (WGS) entry which is preliminary data.</text>
</comment>
<evidence type="ECO:0000256" key="2">
    <source>
        <dbReference type="ARBA" id="ARBA00022577"/>
    </source>
</evidence>
<dbReference type="GO" id="GO:0050832">
    <property type="term" value="P:defense response to fungus"/>
    <property type="evidence" value="ECO:0007669"/>
    <property type="project" value="UniProtKB-KW"/>
</dbReference>
<feature type="domain" description="Gnk2-homologous" evidence="9">
    <location>
        <begin position="145"/>
        <end position="246"/>
    </location>
</feature>
<dbReference type="InterPro" id="IPR051378">
    <property type="entry name" value="Cell2Cell_Antifungal"/>
</dbReference>
<keyword evidence="1" id="KW-0929">Antimicrobial</keyword>
<keyword evidence="5" id="KW-0044">Antibiotic</keyword>
<dbReference type="GO" id="GO:0031640">
    <property type="term" value="P:killing of cells of another organism"/>
    <property type="evidence" value="ECO:0007669"/>
    <property type="project" value="UniProtKB-KW"/>
</dbReference>
<dbReference type="OMA" id="SANMEGM"/>
<evidence type="ECO:0000256" key="5">
    <source>
        <dbReference type="ARBA" id="ARBA00023022"/>
    </source>
</evidence>
<evidence type="ECO:0000256" key="3">
    <source>
        <dbReference type="ARBA" id="ARBA00022734"/>
    </source>
</evidence>
<dbReference type="EMBL" id="CM035419">
    <property type="protein sequence ID" value="KAH7415412.1"/>
    <property type="molecule type" value="Genomic_DNA"/>
</dbReference>
<reference evidence="10" key="1">
    <citation type="submission" date="2021-08" db="EMBL/GenBank/DDBJ databases">
        <title>WGS assembly of Ceratopteris richardii.</title>
        <authorList>
            <person name="Marchant D.B."/>
            <person name="Chen G."/>
            <person name="Jenkins J."/>
            <person name="Shu S."/>
            <person name="Leebens-Mack J."/>
            <person name="Grimwood J."/>
            <person name="Schmutz J."/>
            <person name="Soltis P."/>
            <person name="Soltis D."/>
            <person name="Chen Z.-H."/>
        </authorList>
    </citation>
    <scope>NUCLEOTIDE SEQUENCE</scope>
    <source>
        <strain evidence="10">Whitten #5841</strain>
        <tissue evidence="10">Leaf</tissue>
    </source>
</reference>
<keyword evidence="2" id="KW-0295">Fungicide</keyword>
<evidence type="ECO:0000259" key="9">
    <source>
        <dbReference type="PROSITE" id="PS51473"/>
    </source>
</evidence>
<keyword evidence="11" id="KW-1185">Reference proteome</keyword>
<dbReference type="GO" id="GO:0042742">
    <property type="term" value="P:defense response to bacterium"/>
    <property type="evidence" value="ECO:0007669"/>
    <property type="project" value="UniProtKB-KW"/>
</dbReference>
<dbReference type="CDD" id="cd23509">
    <property type="entry name" value="Gnk2-like"/>
    <property type="match status" value="2"/>
</dbReference>
<protein>
    <recommendedName>
        <fullName evidence="9">Gnk2-homologous domain-containing protein</fullName>
    </recommendedName>
</protein>
<feature type="signal peptide" evidence="8">
    <location>
        <begin position="1"/>
        <end position="33"/>
    </location>
</feature>
<keyword evidence="8" id="KW-0732">Signal</keyword>
<evidence type="ECO:0000256" key="8">
    <source>
        <dbReference type="SAM" id="SignalP"/>
    </source>
</evidence>
<evidence type="ECO:0000256" key="7">
    <source>
        <dbReference type="ARBA" id="ARBA00023157"/>
    </source>
</evidence>
<dbReference type="OrthoDB" id="688481at2759"/>
<feature type="chain" id="PRO_5035842461" description="Gnk2-homologous domain-containing protein" evidence="8">
    <location>
        <begin position="34"/>
        <end position="246"/>
    </location>
</feature>
<evidence type="ECO:0000313" key="10">
    <source>
        <dbReference type="EMBL" id="KAH7415412.1"/>
    </source>
</evidence>